<proteinExistence type="predicted"/>
<dbReference type="RefSeq" id="WP_387414877.1">
    <property type="nucleotide sequence ID" value="NZ_JBIASD010000018.1"/>
</dbReference>
<dbReference type="EMBL" id="JBIASD010000018">
    <property type="protein sequence ID" value="MFF3669041.1"/>
    <property type="molecule type" value="Genomic_DNA"/>
</dbReference>
<sequence length="321" mass="35861">MEIFPDIPLEAWADSKATVHRFAQIVGKVRLAAGVRRNHWWNVPFHLTGRGTTTRPMGGLDDRTPVFAIDFDFVDHRLVVNVIDGRTASFSMPGHSVASFYHELFGELNRLGIDVPIRATPFDLEDHIPFAEDTVHRAYDTTMVTRYWQVLSQVAQVLELYAAGFSGKISPVHHFWHTFDIAVTRFSGRRVDQEPQVDVVTREAYSREVISAGFWFGDPDVPEPAFYSYTAPEPPGLEKEPLRPPEARWKPLRGSHLAILRYADARAAADPRGTVLDFLRSAYEAGARQAGWDVAATYCPGGVTDPVALRAEGLAPPERPA</sequence>
<dbReference type="Pfam" id="PF19459">
    <property type="entry name" value="DUF5996"/>
    <property type="match status" value="1"/>
</dbReference>
<evidence type="ECO:0000313" key="1">
    <source>
        <dbReference type="EMBL" id="MFF3669041.1"/>
    </source>
</evidence>
<keyword evidence="2" id="KW-1185">Reference proteome</keyword>
<dbReference type="Proteomes" id="UP001602013">
    <property type="component" value="Unassembled WGS sequence"/>
</dbReference>
<name>A0ABW6SVK5_9ACTN</name>
<gene>
    <name evidence="1" type="ORF">ACFYXI_25985</name>
</gene>
<dbReference type="InterPro" id="IPR046038">
    <property type="entry name" value="DUF5996"/>
</dbReference>
<protein>
    <submittedName>
        <fullName evidence="1">DUF5996 family protein</fullName>
    </submittedName>
</protein>
<accession>A0ABW6SVK5</accession>
<reference evidence="1 2" key="1">
    <citation type="submission" date="2024-10" db="EMBL/GenBank/DDBJ databases">
        <title>The Natural Products Discovery Center: Release of the First 8490 Sequenced Strains for Exploring Actinobacteria Biosynthetic Diversity.</title>
        <authorList>
            <person name="Kalkreuter E."/>
            <person name="Kautsar S.A."/>
            <person name="Yang D."/>
            <person name="Bader C.D."/>
            <person name="Teijaro C.N."/>
            <person name="Fluegel L."/>
            <person name="Davis C.M."/>
            <person name="Simpson J.R."/>
            <person name="Lauterbach L."/>
            <person name="Steele A.D."/>
            <person name="Gui C."/>
            <person name="Meng S."/>
            <person name="Li G."/>
            <person name="Viehrig K."/>
            <person name="Ye F."/>
            <person name="Su P."/>
            <person name="Kiefer A.F."/>
            <person name="Nichols A."/>
            <person name="Cepeda A.J."/>
            <person name="Yan W."/>
            <person name="Fan B."/>
            <person name="Jiang Y."/>
            <person name="Adhikari A."/>
            <person name="Zheng C.-J."/>
            <person name="Schuster L."/>
            <person name="Cowan T.M."/>
            <person name="Smanski M.J."/>
            <person name="Chevrette M.G."/>
            <person name="De Carvalho L.P.S."/>
            <person name="Shen B."/>
        </authorList>
    </citation>
    <scope>NUCLEOTIDE SEQUENCE [LARGE SCALE GENOMIC DNA]</scope>
    <source>
        <strain evidence="1 2">NPDC002173</strain>
    </source>
</reference>
<evidence type="ECO:0000313" key="2">
    <source>
        <dbReference type="Proteomes" id="UP001602013"/>
    </source>
</evidence>
<organism evidence="1 2">
    <name type="scientific">Microtetraspora malaysiensis</name>
    <dbReference type="NCBI Taxonomy" id="161358"/>
    <lineage>
        <taxon>Bacteria</taxon>
        <taxon>Bacillati</taxon>
        <taxon>Actinomycetota</taxon>
        <taxon>Actinomycetes</taxon>
        <taxon>Streptosporangiales</taxon>
        <taxon>Streptosporangiaceae</taxon>
        <taxon>Microtetraspora</taxon>
    </lineage>
</organism>
<comment type="caution">
    <text evidence="1">The sequence shown here is derived from an EMBL/GenBank/DDBJ whole genome shotgun (WGS) entry which is preliminary data.</text>
</comment>